<keyword evidence="1" id="KW-0106">Calcium</keyword>
<dbReference type="SUPFAM" id="SSF47473">
    <property type="entry name" value="EF-hand"/>
    <property type="match status" value="1"/>
</dbReference>
<dbReference type="Proteomes" id="UP000005408">
    <property type="component" value="Unassembled WGS sequence"/>
</dbReference>
<proteinExistence type="predicted"/>
<reference evidence="2" key="1">
    <citation type="submission" date="2022-08" db="UniProtKB">
        <authorList>
            <consortium name="EnsemblMetazoa"/>
        </authorList>
    </citation>
    <scope>IDENTIFICATION</scope>
    <source>
        <strain evidence="2">05x7-T-G4-1.051#20</strain>
    </source>
</reference>
<keyword evidence="3" id="KW-1185">Reference proteome</keyword>
<organism evidence="2 3">
    <name type="scientific">Magallana gigas</name>
    <name type="common">Pacific oyster</name>
    <name type="synonym">Crassostrea gigas</name>
    <dbReference type="NCBI Taxonomy" id="29159"/>
    <lineage>
        <taxon>Eukaryota</taxon>
        <taxon>Metazoa</taxon>
        <taxon>Spiralia</taxon>
        <taxon>Lophotrochozoa</taxon>
        <taxon>Mollusca</taxon>
        <taxon>Bivalvia</taxon>
        <taxon>Autobranchia</taxon>
        <taxon>Pteriomorphia</taxon>
        <taxon>Ostreida</taxon>
        <taxon>Ostreoidea</taxon>
        <taxon>Ostreidae</taxon>
        <taxon>Magallana</taxon>
    </lineage>
</organism>
<evidence type="ECO:0000313" key="3">
    <source>
        <dbReference type="Proteomes" id="UP000005408"/>
    </source>
</evidence>
<dbReference type="AlphaFoldDB" id="A0A8W8ITN3"/>
<dbReference type="InterPro" id="IPR018247">
    <property type="entry name" value="EF_Hand_1_Ca_BS"/>
</dbReference>
<dbReference type="PROSITE" id="PS00018">
    <property type="entry name" value="EF_HAND_1"/>
    <property type="match status" value="1"/>
</dbReference>
<sequence length="136" mass="15582">MQCGLRRASVSDDNRKYLRSKRPLLVLITAKSPNIKSDKEVLLRELVDDLKDEEKRSDHAHGIVFFFGDLNRDGALTEEELRRLFSGNVFAAHLEDLIRVLLSRDLDNSQSLDVHEWEDIESMSRGELALMLLSMG</sequence>
<evidence type="ECO:0000313" key="2">
    <source>
        <dbReference type="EnsemblMetazoa" id="G15628.1:cds"/>
    </source>
</evidence>
<accession>A0A8W8ITN3</accession>
<evidence type="ECO:0000256" key="1">
    <source>
        <dbReference type="ARBA" id="ARBA00022837"/>
    </source>
</evidence>
<dbReference type="EnsemblMetazoa" id="G15628.1">
    <property type="protein sequence ID" value="G15628.1:cds"/>
    <property type="gene ID" value="G15628"/>
</dbReference>
<name>A0A8W8ITN3_MAGGI</name>
<evidence type="ECO:0008006" key="4">
    <source>
        <dbReference type="Google" id="ProtNLM"/>
    </source>
</evidence>
<protein>
    <recommendedName>
        <fullName evidence="4">EF-hand domain-containing protein</fullName>
    </recommendedName>
</protein>
<dbReference type="InterPro" id="IPR011992">
    <property type="entry name" value="EF-hand-dom_pair"/>
</dbReference>